<sequence length="352" mass="40444">MNIDRSTVLSFILTILIILLISILINYFLNCTIKEGLKSFGEADTSFNGPLPYETTMNQIKYPNPNDTPIYSLADPVYNPIVFNKTTNEDQYSDNSIMTDLKYFNNTSNLLIENYYNDNRPNNITKYIQDVTADSNNPEWDKYISYADMKKDISFDSVETNETVYEINFNKYDQSVSSQINDKYLYDNGNNVDISYVYLYTYAEDDDPTDPKSGKYLYNKQLIIDGNVEQNEYNDITKNIYYDNSQVIFNYDIPVFTNNDDTDINYDGVYAELIKCYPGDVNCSISSMKDKGKYSSQFFESNYDASYQDTISEDFKYFNSATNMLMGDALYNKSISTVPPPTATSTAETPAQ</sequence>
<accession>A0AB39JDB1</accession>
<name>A0AB39JDB1_9VIRU</name>
<protein>
    <submittedName>
        <fullName evidence="2">Uncharacterized protein</fullName>
    </submittedName>
</protein>
<organism evidence="2">
    <name type="scientific">Florenciella sp. virus SA2</name>
    <dbReference type="NCBI Taxonomy" id="3240092"/>
    <lineage>
        <taxon>Viruses</taxon>
    </lineage>
</organism>
<evidence type="ECO:0000313" key="2">
    <source>
        <dbReference type="EMBL" id="XDO01865.1"/>
    </source>
</evidence>
<keyword evidence="1" id="KW-0472">Membrane</keyword>
<keyword evidence="1" id="KW-1133">Transmembrane helix</keyword>
<gene>
    <name evidence="2" type="ORF">FloV-SA2_00039</name>
</gene>
<proteinExistence type="predicted"/>
<feature type="transmembrane region" description="Helical" evidence="1">
    <location>
        <begin position="7"/>
        <end position="29"/>
    </location>
</feature>
<dbReference type="EMBL" id="PP542043">
    <property type="protein sequence ID" value="XDO01865.1"/>
    <property type="molecule type" value="Genomic_DNA"/>
</dbReference>
<evidence type="ECO:0000256" key="1">
    <source>
        <dbReference type="SAM" id="Phobius"/>
    </source>
</evidence>
<keyword evidence="1" id="KW-0812">Transmembrane</keyword>
<reference evidence="2" key="1">
    <citation type="submission" date="2024-03" db="EMBL/GenBank/DDBJ databases">
        <title>Eukaryotic viruses encode the ribosomal protein eL40.</title>
        <authorList>
            <person name="Thomy J."/>
            <person name="Schvarcz C.R."/>
            <person name="McBeain K.A."/>
            <person name="Edwards K.F."/>
            <person name="Steward G.F."/>
        </authorList>
    </citation>
    <scope>NUCLEOTIDE SEQUENCE</scope>
    <source>
        <strain evidence="2">FloV-SA2</strain>
    </source>
</reference>